<feature type="transmembrane region" description="Helical" evidence="1">
    <location>
        <begin position="73"/>
        <end position="95"/>
    </location>
</feature>
<evidence type="ECO:0000313" key="3">
    <source>
        <dbReference type="Proteomes" id="UP001157161"/>
    </source>
</evidence>
<dbReference type="Proteomes" id="UP001157161">
    <property type="component" value="Unassembled WGS sequence"/>
</dbReference>
<comment type="caution">
    <text evidence="2">The sequence shown here is derived from an EMBL/GenBank/DDBJ whole genome shotgun (WGS) entry which is preliminary data.</text>
</comment>
<keyword evidence="1" id="KW-0472">Membrane</keyword>
<feature type="transmembrane region" description="Helical" evidence="1">
    <location>
        <begin position="7"/>
        <end position="26"/>
    </location>
</feature>
<gene>
    <name evidence="2" type="ORF">GCM10025875_23250</name>
</gene>
<keyword evidence="3" id="KW-1185">Reference proteome</keyword>
<feature type="transmembrane region" description="Helical" evidence="1">
    <location>
        <begin position="138"/>
        <end position="160"/>
    </location>
</feature>
<reference evidence="2" key="1">
    <citation type="journal article" date="2014" name="Int. J. Syst. Evol. Microbiol.">
        <title>Complete genome sequence of Corynebacterium casei LMG S-19264T (=DSM 44701T), isolated from a smear-ripened cheese.</title>
        <authorList>
            <consortium name="US DOE Joint Genome Institute (JGI-PGF)"/>
            <person name="Walter F."/>
            <person name="Albersmeier A."/>
            <person name="Kalinowski J."/>
            <person name="Ruckert C."/>
        </authorList>
    </citation>
    <scope>NUCLEOTIDE SEQUENCE</scope>
    <source>
        <strain evidence="2">NBRC 112290</strain>
    </source>
</reference>
<keyword evidence="1" id="KW-0812">Transmembrane</keyword>
<evidence type="ECO:0008006" key="4">
    <source>
        <dbReference type="Google" id="ProtNLM"/>
    </source>
</evidence>
<keyword evidence="1" id="KW-1133">Transmembrane helix</keyword>
<dbReference type="EMBL" id="BSUM01000001">
    <property type="protein sequence ID" value="GMA32333.1"/>
    <property type="molecule type" value="Genomic_DNA"/>
</dbReference>
<evidence type="ECO:0000313" key="2">
    <source>
        <dbReference type="EMBL" id="GMA32333.1"/>
    </source>
</evidence>
<feature type="transmembrane region" description="Helical" evidence="1">
    <location>
        <begin position="167"/>
        <end position="186"/>
    </location>
</feature>
<feature type="transmembrane region" description="Helical" evidence="1">
    <location>
        <begin position="223"/>
        <end position="243"/>
    </location>
</feature>
<evidence type="ECO:0000256" key="1">
    <source>
        <dbReference type="SAM" id="Phobius"/>
    </source>
</evidence>
<accession>A0AA38CQL4</accession>
<feature type="transmembrane region" description="Helical" evidence="1">
    <location>
        <begin position="192"/>
        <end position="211"/>
    </location>
</feature>
<proteinExistence type="predicted"/>
<dbReference type="RefSeq" id="WP_284251044.1">
    <property type="nucleotide sequence ID" value="NZ_BSUM01000001.1"/>
</dbReference>
<protein>
    <recommendedName>
        <fullName evidence="4">Glycosyltransferase RgtA/B/C/D-like domain-containing protein</fullName>
    </recommendedName>
</protein>
<organism evidence="2 3">
    <name type="scientific">Litorihabitans aurantiacus</name>
    <dbReference type="NCBI Taxonomy" id="1930061"/>
    <lineage>
        <taxon>Bacteria</taxon>
        <taxon>Bacillati</taxon>
        <taxon>Actinomycetota</taxon>
        <taxon>Actinomycetes</taxon>
        <taxon>Micrococcales</taxon>
        <taxon>Beutenbergiaceae</taxon>
        <taxon>Litorihabitans</taxon>
    </lineage>
</organism>
<sequence length="411" mass="44297">MQFHRTVYLDNIAVPWILLAFVLATVKHRQLAAFLGAAAAAGVAVLTKETFLLMVPFVAWVMIRGAAPSTRRYTLTAAGAVLSLIGIGYILFALLKGELTPGADRVSLWDGIAFQLLDRDASGSLTDPDSLVRATTDVWVDLDPVLLVASAVAMLVGLFLRRTRPYAAALLLLVVMIVRPGGYVPVPHMIGMLPLMALLVPVVVWAGVRTVRRSRSEAVRRGAILLPTAALALTGVVLAVPQWTSQLRGQLIPDFNAPFTQAQDWIETNVPTDYRLLVDDVMWVDLVEAGFPRENVVWYYKADTDMEVIAQSPNGWLDHDYVVTTDSMRTFPSSFPRVREAIDNSTVVATFGEGDRAVEIRRVRSGGIAAADASDGAAASQRANLGAQLAVNPNVTFDGVAPTSADSPPGP</sequence>
<dbReference type="AlphaFoldDB" id="A0AA38CQL4"/>
<feature type="transmembrane region" description="Helical" evidence="1">
    <location>
        <begin position="32"/>
        <end position="61"/>
    </location>
</feature>
<name>A0AA38CQL4_9MICO</name>
<reference evidence="2" key="2">
    <citation type="submission" date="2023-02" db="EMBL/GenBank/DDBJ databases">
        <authorList>
            <person name="Sun Q."/>
            <person name="Mori K."/>
        </authorList>
    </citation>
    <scope>NUCLEOTIDE SEQUENCE</scope>
    <source>
        <strain evidence="2">NBRC 112290</strain>
    </source>
</reference>